<evidence type="ECO:0000256" key="4">
    <source>
        <dbReference type="SAM" id="Phobius"/>
    </source>
</evidence>
<evidence type="ECO:0000256" key="1">
    <source>
        <dbReference type="ARBA" id="ARBA00022614"/>
    </source>
</evidence>
<evidence type="ECO:0000313" key="6">
    <source>
        <dbReference type="Proteomes" id="UP000515135"/>
    </source>
</evidence>
<keyword evidence="4" id="KW-0472">Membrane</keyword>
<keyword evidence="5" id="KW-0732">Signal</keyword>
<keyword evidence="4" id="KW-0812">Transmembrane</keyword>
<sequence length="370" mass="41805">MFAAVSIMLLLQNLAQVSSLGSCWTDGLCARHNPTLKTVPDNLTFSTLSSLILKFNDIEQVTSVPEMPKLTYLDLSYNRLKVFPWSTLHNTPQITNLDLHHNQISRVDAYVDFPRSLVQLSLQYNRIATVPETFPSGANPPESIFYLGIWQNPFRCDCGAEWIARSRRCVTEHRRDGCANTTPKKVKACMLANCDFPHPTGTVVVLDVPENHATFITRLRYPYVLRCNSPSEMKGKFLRDLNLMTCAPPSTSAKPLQTTEPHAPRTTRTQQVETGEPEEENNELQVTISGQMTTVTNWKAPLTEFWKAFTAILFGALLAVLVVINFTLRRRSSALVHRLRHRQTAAGLHSTAGEPRRQRRRRDGEQETGF</sequence>
<keyword evidence="2" id="KW-0677">Repeat</keyword>
<feature type="region of interest" description="Disordered" evidence="3">
    <location>
        <begin position="249"/>
        <end position="282"/>
    </location>
</feature>
<gene>
    <name evidence="7" type="primary">LOC109484289</name>
</gene>
<dbReference type="OrthoDB" id="1081807at2759"/>
<feature type="compositionally biased region" description="Polar residues" evidence="3">
    <location>
        <begin position="249"/>
        <end position="272"/>
    </location>
</feature>
<dbReference type="Pfam" id="PF13855">
    <property type="entry name" value="LRR_8"/>
    <property type="match status" value="1"/>
</dbReference>
<organism evidence="6 7">
    <name type="scientific">Branchiostoma belcheri</name>
    <name type="common">Amphioxus</name>
    <dbReference type="NCBI Taxonomy" id="7741"/>
    <lineage>
        <taxon>Eukaryota</taxon>
        <taxon>Metazoa</taxon>
        <taxon>Chordata</taxon>
        <taxon>Cephalochordata</taxon>
        <taxon>Leptocardii</taxon>
        <taxon>Amphioxiformes</taxon>
        <taxon>Branchiostomatidae</taxon>
        <taxon>Branchiostoma</taxon>
    </lineage>
</organism>
<reference evidence="7" key="1">
    <citation type="submission" date="2025-08" db="UniProtKB">
        <authorList>
            <consortium name="RefSeq"/>
        </authorList>
    </citation>
    <scope>IDENTIFICATION</scope>
    <source>
        <tissue evidence="7">Gonad</tissue>
    </source>
</reference>
<dbReference type="AlphaFoldDB" id="A0A6P5AM48"/>
<dbReference type="InterPro" id="IPR001611">
    <property type="entry name" value="Leu-rich_rpt"/>
</dbReference>
<dbReference type="Proteomes" id="UP000515135">
    <property type="component" value="Unplaced"/>
</dbReference>
<dbReference type="KEGG" id="bbel:109484289"/>
<keyword evidence="6" id="KW-1185">Reference proteome</keyword>
<dbReference type="InterPro" id="IPR032675">
    <property type="entry name" value="LRR_dom_sf"/>
</dbReference>
<keyword evidence="1" id="KW-0433">Leucine-rich repeat</keyword>
<name>A0A6P5AM48_BRABE</name>
<dbReference type="PANTHER" id="PTHR24366:SF96">
    <property type="entry name" value="LEUCINE RICH REPEAT CONTAINING 53"/>
    <property type="match status" value="1"/>
</dbReference>
<proteinExistence type="predicted"/>
<feature type="region of interest" description="Disordered" evidence="3">
    <location>
        <begin position="346"/>
        <end position="370"/>
    </location>
</feature>
<dbReference type="PANTHER" id="PTHR24366">
    <property type="entry name" value="IG(IMMUNOGLOBULIN) AND LRR(LEUCINE RICH REPEAT) DOMAINS"/>
    <property type="match status" value="1"/>
</dbReference>
<dbReference type="Gene3D" id="3.80.10.10">
    <property type="entry name" value="Ribonuclease Inhibitor"/>
    <property type="match status" value="1"/>
</dbReference>
<keyword evidence="4" id="KW-1133">Transmembrane helix</keyword>
<feature type="chain" id="PRO_5027699735" evidence="5">
    <location>
        <begin position="20"/>
        <end position="370"/>
    </location>
</feature>
<evidence type="ECO:0000256" key="5">
    <source>
        <dbReference type="SAM" id="SignalP"/>
    </source>
</evidence>
<evidence type="ECO:0000256" key="2">
    <source>
        <dbReference type="ARBA" id="ARBA00022737"/>
    </source>
</evidence>
<protein>
    <submittedName>
        <fullName evidence="7">Leucine-rich repeat, immunoglobulin-like domain and transmembrane domain-containing protein 2</fullName>
    </submittedName>
</protein>
<dbReference type="RefSeq" id="XP_019643106.1">
    <property type="nucleotide sequence ID" value="XM_019787547.1"/>
</dbReference>
<dbReference type="GeneID" id="109484289"/>
<feature type="transmembrane region" description="Helical" evidence="4">
    <location>
        <begin position="305"/>
        <end position="328"/>
    </location>
</feature>
<evidence type="ECO:0000256" key="3">
    <source>
        <dbReference type="SAM" id="MobiDB-lite"/>
    </source>
</evidence>
<dbReference type="SUPFAM" id="SSF52058">
    <property type="entry name" value="L domain-like"/>
    <property type="match status" value="1"/>
</dbReference>
<evidence type="ECO:0000313" key="7">
    <source>
        <dbReference type="RefSeq" id="XP_019643106.1"/>
    </source>
</evidence>
<feature type="signal peptide" evidence="5">
    <location>
        <begin position="1"/>
        <end position="19"/>
    </location>
</feature>
<accession>A0A6P5AM48</accession>